<evidence type="ECO:0000256" key="1">
    <source>
        <dbReference type="ARBA" id="ARBA00008814"/>
    </source>
</evidence>
<evidence type="ECO:0000259" key="3">
    <source>
        <dbReference type="PROSITE" id="PS50983"/>
    </source>
</evidence>
<dbReference type="OrthoDB" id="9787830at2"/>
<keyword evidence="2" id="KW-0732">Signal</keyword>
<dbReference type="GO" id="GO:0071281">
    <property type="term" value="P:cellular response to iron ion"/>
    <property type="evidence" value="ECO:0007669"/>
    <property type="project" value="TreeGrafter"/>
</dbReference>
<comment type="similarity">
    <text evidence="1">Belongs to the bacterial solute-binding protein 8 family.</text>
</comment>
<reference evidence="5" key="1">
    <citation type="submission" date="2015-01" db="EMBL/GenBank/DDBJ databases">
        <authorList>
            <person name="Manzoor Shahid"/>
            <person name="Zubair Saima"/>
        </authorList>
    </citation>
    <scope>NUCLEOTIDE SEQUENCE [LARGE SCALE GENOMIC DNA]</scope>
    <source>
        <strain evidence="5">Sp3</strain>
    </source>
</reference>
<dbReference type="Proteomes" id="UP000046155">
    <property type="component" value="Unassembled WGS sequence"/>
</dbReference>
<name>A0A0B7MRF4_9FIRM</name>
<dbReference type="InterPro" id="IPR050902">
    <property type="entry name" value="ABC_Transporter_SBP"/>
</dbReference>
<organism evidence="4 5">
    <name type="scientific">Syntrophaceticus schinkii</name>
    <dbReference type="NCBI Taxonomy" id="499207"/>
    <lineage>
        <taxon>Bacteria</taxon>
        <taxon>Bacillati</taxon>
        <taxon>Bacillota</taxon>
        <taxon>Clostridia</taxon>
        <taxon>Thermoanaerobacterales</taxon>
        <taxon>Thermoanaerobacterales Family III. Incertae Sedis</taxon>
        <taxon>Syntrophaceticus</taxon>
    </lineage>
</organism>
<feature type="domain" description="Fe/B12 periplasmic-binding" evidence="3">
    <location>
        <begin position="59"/>
        <end position="310"/>
    </location>
</feature>
<proteinExistence type="inferred from homology"/>
<gene>
    <name evidence="4" type="ORF">SSCH_760016</name>
</gene>
<dbReference type="PROSITE" id="PS51257">
    <property type="entry name" value="PROKAR_LIPOPROTEIN"/>
    <property type="match status" value="1"/>
</dbReference>
<dbReference type="RefSeq" id="WP_044666009.1">
    <property type="nucleotide sequence ID" value="NZ_CDRZ01000276.1"/>
</dbReference>
<dbReference type="EMBL" id="CDRZ01000276">
    <property type="protein sequence ID" value="CEO90222.1"/>
    <property type="molecule type" value="Genomic_DNA"/>
</dbReference>
<sequence length="311" mass="34048">MLYRKRHTQITAILLLLIFVLLLSGCQQQNTAGSDMTTGEIVVTDDSGTQLKLDKYPERIISLTPNNTEILFALGLGERVVGVTTYCDYPEEVSQKARIGDLQGNVEEIVALKPDLVVAKAVLNEDIVSKLRKLDVPVLCVDPESIDGVYRSIELIAKVTGTDSNGDKIISEMKAKISDVQQKVAEIPEEERLKVFIEVGNDPLYTAGGDTYVDELVRLAGGINIASDITGYQMYSLETVVKCNPDAILAADSYYVDVKAEINKRPGWDTVKAVQKGHIITDIDTNLVNRAGPRSAMAVETVAKALYPDLF</sequence>
<dbReference type="Gene3D" id="3.40.50.1980">
    <property type="entry name" value="Nitrogenase molybdenum iron protein domain"/>
    <property type="match status" value="2"/>
</dbReference>
<keyword evidence="5" id="KW-1185">Reference proteome</keyword>
<evidence type="ECO:0000256" key="2">
    <source>
        <dbReference type="ARBA" id="ARBA00022729"/>
    </source>
</evidence>
<accession>A0A0B7MRF4</accession>
<dbReference type="PROSITE" id="PS50983">
    <property type="entry name" value="FE_B12_PBP"/>
    <property type="match status" value="1"/>
</dbReference>
<evidence type="ECO:0000313" key="4">
    <source>
        <dbReference type="EMBL" id="CEO90222.1"/>
    </source>
</evidence>
<dbReference type="AlphaFoldDB" id="A0A0B7MRF4"/>
<dbReference type="PANTHER" id="PTHR30535">
    <property type="entry name" value="VITAMIN B12-BINDING PROTEIN"/>
    <property type="match status" value="1"/>
</dbReference>
<dbReference type="InterPro" id="IPR002491">
    <property type="entry name" value="ABC_transptr_periplasmic_BD"/>
</dbReference>
<dbReference type="SUPFAM" id="SSF53807">
    <property type="entry name" value="Helical backbone' metal receptor"/>
    <property type="match status" value="1"/>
</dbReference>
<evidence type="ECO:0000313" key="5">
    <source>
        <dbReference type="Proteomes" id="UP000046155"/>
    </source>
</evidence>
<protein>
    <submittedName>
        <fullName evidence="4">Periplasmic binding protein</fullName>
    </submittedName>
</protein>
<dbReference type="InterPro" id="IPR054828">
    <property type="entry name" value="Vit_B12_bind_prot"/>
</dbReference>
<dbReference type="CDD" id="cd01143">
    <property type="entry name" value="YvrC"/>
    <property type="match status" value="1"/>
</dbReference>
<dbReference type="PANTHER" id="PTHR30535:SF34">
    <property type="entry name" value="MOLYBDATE-BINDING PROTEIN MOLA"/>
    <property type="match status" value="1"/>
</dbReference>
<dbReference type="NCBIfam" id="NF038402">
    <property type="entry name" value="TroA_like"/>
    <property type="match status" value="1"/>
</dbReference>
<dbReference type="Pfam" id="PF01497">
    <property type="entry name" value="Peripla_BP_2"/>
    <property type="match status" value="1"/>
</dbReference>